<dbReference type="InterPro" id="IPR032675">
    <property type="entry name" value="LRR_dom_sf"/>
</dbReference>
<dbReference type="InterPro" id="IPR036047">
    <property type="entry name" value="F-box-like_dom_sf"/>
</dbReference>
<organism evidence="2 3">
    <name type="scientific">Modicella reniformis</name>
    <dbReference type="NCBI Taxonomy" id="1440133"/>
    <lineage>
        <taxon>Eukaryota</taxon>
        <taxon>Fungi</taxon>
        <taxon>Fungi incertae sedis</taxon>
        <taxon>Mucoromycota</taxon>
        <taxon>Mortierellomycotina</taxon>
        <taxon>Mortierellomycetes</taxon>
        <taxon>Mortierellales</taxon>
        <taxon>Mortierellaceae</taxon>
        <taxon>Modicella</taxon>
    </lineage>
</organism>
<dbReference type="SUPFAM" id="SSF52047">
    <property type="entry name" value="RNI-like"/>
    <property type="match status" value="1"/>
</dbReference>
<accession>A0A9P6MJS3</accession>
<dbReference type="PANTHER" id="PTHR38926">
    <property type="entry name" value="F-BOX DOMAIN CONTAINING PROTEIN, EXPRESSED"/>
    <property type="match status" value="1"/>
</dbReference>
<feature type="compositionally biased region" description="Acidic residues" evidence="1">
    <location>
        <begin position="479"/>
        <end position="492"/>
    </location>
</feature>
<dbReference type="EMBL" id="JAAAHW010000189">
    <property type="protein sequence ID" value="KAG0005412.1"/>
    <property type="molecule type" value="Genomic_DNA"/>
</dbReference>
<dbReference type="AlphaFoldDB" id="A0A9P6MJS3"/>
<name>A0A9P6MJS3_9FUNG</name>
<dbReference type="SUPFAM" id="SSF81383">
    <property type="entry name" value="F-box domain"/>
    <property type="match status" value="1"/>
</dbReference>
<reference evidence="2" key="1">
    <citation type="journal article" date="2020" name="Fungal Divers.">
        <title>Resolving the Mortierellaceae phylogeny through synthesis of multi-gene phylogenetics and phylogenomics.</title>
        <authorList>
            <person name="Vandepol N."/>
            <person name="Liber J."/>
            <person name="Desiro A."/>
            <person name="Na H."/>
            <person name="Kennedy M."/>
            <person name="Barry K."/>
            <person name="Grigoriev I.V."/>
            <person name="Miller A.N."/>
            <person name="O'Donnell K."/>
            <person name="Stajich J.E."/>
            <person name="Bonito G."/>
        </authorList>
    </citation>
    <scope>NUCLEOTIDE SEQUENCE</scope>
    <source>
        <strain evidence="2">MES-2147</strain>
    </source>
</reference>
<evidence type="ECO:0000256" key="1">
    <source>
        <dbReference type="SAM" id="MobiDB-lite"/>
    </source>
</evidence>
<feature type="region of interest" description="Disordered" evidence="1">
    <location>
        <begin position="472"/>
        <end position="492"/>
    </location>
</feature>
<evidence type="ECO:0000313" key="2">
    <source>
        <dbReference type="EMBL" id="KAG0005412.1"/>
    </source>
</evidence>
<sequence length="492" mass="56719">MSSSNPLKLPEILSHVGKFVPLNHLPSCVLVSQAWRHAFTPYIWRHIVLDEVKPHLPETTHANSHLVKRIDFKCSVLQEHVALSYPNLESLHLTGQKQNKNSLKLILQHPTLTRLQLEHLWSDYQSAFWDQLLEFRYLRDLTLANVTVGEEDVDKFWQFCTQLERLDFRLIWSNQGNLSSMEFPCLKEIKIRLARTNEVPLSLEMIERCPNLRSLHWGINEREGDKQFVARVVQLITSGTWPELESIDSESYNLTNNDLSQIMAGMAQIKVLNIGCSWDAFGRNSTDLLRPHFSGLKELRLGFSITETGPLGQEIMSSCPLLEKLTVPRINAVDIVRGPPWVCLRLKQLSAKFCFHPKSVELLQPLVFDRLSKLIRLEDLCIDKISDDSLLIKLHLQETFDLRLVRGLGKLSTLRSLCVLSFLDTEQSMGQEEVDWMLKHWTSLADISGTFNMSEPRFDAKLRERLEDRGIRTKGSENLDTDEESQWDEESI</sequence>
<keyword evidence="3" id="KW-1185">Reference proteome</keyword>
<dbReference type="OrthoDB" id="2386345at2759"/>
<evidence type="ECO:0008006" key="4">
    <source>
        <dbReference type="Google" id="ProtNLM"/>
    </source>
</evidence>
<dbReference type="PANTHER" id="PTHR38926:SF72">
    <property type="entry name" value="IM:7136021-RELATED"/>
    <property type="match status" value="1"/>
</dbReference>
<gene>
    <name evidence="2" type="ORF">BGZ65_011212</name>
</gene>
<comment type="caution">
    <text evidence="2">The sequence shown here is derived from an EMBL/GenBank/DDBJ whole genome shotgun (WGS) entry which is preliminary data.</text>
</comment>
<proteinExistence type="predicted"/>
<dbReference type="Gene3D" id="3.80.10.10">
    <property type="entry name" value="Ribonuclease Inhibitor"/>
    <property type="match status" value="1"/>
</dbReference>
<dbReference type="Proteomes" id="UP000749646">
    <property type="component" value="Unassembled WGS sequence"/>
</dbReference>
<evidence type="ECO:0000313" key="3">
    <source>
        <dbReference type="Proteomes" id="UP000749646"/>
    </source>
</evidence>
<protein>
    <recommendedName>
        <fullName evidence="4">F-box domain-containing protein</fullName>
    </recommendedName>
</protein>